<keyword evidence="2" id="KW-0378">Hydrolase</keyword>
<sequence length="129" mass="14033">MRYSDTDMMGHINNAAYAQFLEIARMDYLDALLPPGVRPAAVVLARLELNYRREVHLGQRVEVLTALTQVGRSSWTYAFQILADDVVSADGSSVQVHVDADTRRPAPLPPEMRTVLTAALPGTPAGVGS</sequence>
<dbReference type="CDD" id="cd00586">
    <property type="entry name" value="4HBT"/>
    <property type="match status" value="1"/>
</dbReference>
<dbReference type="AlphaFoldDB" id="A0A918F3T5"/>
<dbReference type="InterPro" id="IPR029069">
    <property type="entry name" value="HotDog_dom_sf"/>
</dbReference>
<dbReference type="PANTHER" id="PTHR31793">
    <property type="entry name" value="4-HYDROXYBENZOYL-COA THIOESTERASE FAMILY MEMBER"/>
    <property type="match status" value="1"/>
</dbReference>
<accession>A0A918F3T5</accession>
<dbReference type="EMBL" id="BMQL01000005">
    <property type="protein sequence ID" value="GGR01927.1"/>
    <property type="molecule type" value="Genomic_DNA"/>
</dbReference>
<dbReference type="InterPro" id="IPR050563">
    <property type="entry name" value="4-hydroxybenzoyl-CoA_TE"/>
</dbReference>
<evidence type="ECO:0008006" key="5">
    <source>
        <dbReference type="Google" id="ProtNLM"/>
    </source>
</evidence>
<protein>
    <recommendedName>
        <fullName evidence="5">Acyl-CoA thioesterase</fullName>
    </recommendedName>
</protein>
<evidence type="ECO:0000313" key="4">
    <source>
        <dbReference type="Proteomes" id="UP000603865"/>
    </source>
</evidence>
<reference evidence="3" key="2">
    <citation type="submission" date="2020-09" db="EMBL/GenBank/DDBJ databases">
        <authorList>
            <person name="Sun Q."/>
            <person name="Ohkuma M."/>
        </authorList>
    </citation>
    <scope>NUCLEOTIDE SEQUENCE</scope>
    <source>
        <strain evidence="3">JCM 31311</strain>
    </source>
</reference>
<keyword evidence="4" id="KW-1185">Reference proteome</keyword>
<dbReference type="Proteomes" id="UP000603865">
    <property type="component" value="Unassembled WGS sequence"/>
</dbReference>
<evidence type="ECO:0000313" key="3">
    <source>
        <dbReference type="EMBL" id="GGR01927.1"/>
    </source>
</evidence>
<reference evidence="3" key="1">
    <citation type="journal article" date="2014" name="Int. J. Syst. Evol. Microbiol.">
        <title>Complete genome sequence of Corynebacterium casei LMG S-19264T (=DSM 44701T), isolated from a smear-ripened cheese.</title>
        <authorList>
            <consortium name="US DOE Joint Genome Institute (JGI-PGF)"/>
            <person name="Walter F."/>
            <person name="Albersmeier A."/>
            <person name="Kalinowski J."/>
            <person name="Ruckert C."/>
        </authorList>
    </citation>
    <scope>NUCLEOTIDE SEQUENCE</scope>
    <source>
        <strain evidence="3">JCM 31311</strain>
    </source>
</reference>
<evidence type="ECO:0000256" key="1">
    <source>
        <dbReference type="ARBA" id="ARBA00005953"/>
    </source>
</evidence>
<dbReference type="GO" id="GO:0047617">
    <property type="term" value="F:fatty acyl-CoA hydrolase activity"/>
    <property type="evidence" value="ECO:0007669"/>
    <property type="project" value="TreeGrafter"/>
</dbReference>
<dbReference type="Gene3D" id="3.10.129.10">
    <property type="entry name" value="Hotdog Thioesterase"/>
    <property type="match status" value="1"/>
</dbReference>
<comment type="similarity">
    <text evidence="1">Belongs to the 4-hydroxybenzoyl-CoA thioesterase family.</text>
</comment>
<gene>
    <name evidence="3" type="ORF">GCM10008957_13510</name>
</gene>
<dbReference type="Pfam" id="PF13279">
    <property type="entry name" value="4HBT_2"/>
    <property type="match status" value="1"/>
</dbReference>
<dbReference type="SUPFAM" id="SSF54637">
    <property type="entry name" value="Thioesterase/thiol ester dehydrase-isomerase"/>
    <property type="match status" value="1"/>
</dbReference>
<dbReference type="PANTHER" id="PTHR31793:SF27">
    <property type="entry name" value="NOVEL THIOESTERASE SUPERFAMILY DOMAIN AND SAPOSIN A-TYPE DOMAIN CONTAINING PROTEIN (0610012H03RIK)"/>
    <property type="match status" value="1"/>
</dbReference>
<name>A0A918F3T5_9DEIO</name>
<organism evidence="3 4">
    <name type="scientific">Deinococcus ruber</name>
    <dbReference type="NCBI Taxonomy" id="1848197"/>
    <lineage>
        <taxon>Bacteria</taxon>
        <taxon>Thermotogati</taxon>
        <taxon>Deinococcota</taxon>
        <taxon>Deinococci</taxon>
        <taxon>Deinococcales</taxon>
        <taxon>Deinococcaceae</taxon>
        <taxon>Deinococcus</taxon>
    </lineage>
</organism>
<evidence type="ECO:0000256" key="2">
    <source>
        <dbReference type="ARBA" id="ARBA00022801"/>
    </source>
</evidence>
<proteinExistence type="inferred from homology"/>
<comment type="caution">
    <text evidence="3">The sequence shown here is derived from an EMBL/GenBank/DDBJ whole genome shotgun (WGS) entry which is preliminary data.</text>
</comment>